<evidence type="ECO:0000256" key="9">
    <source>
        <dbReference type="SAM" id="Phobius"/>
    </source>
</evidence>
<dbReference type="InterPro" id="IPR050482">
    <property type="entry name" value="Sensor_HK_TwoCompSys"/>
</dbReference>
<evidence type="ECO:0000256" key="8">
    <source>
        <dbReference type="ARBA" id="ARBA00023012"/>
    </source>
</evidence>
<keyword evidence="5" id="KW-0547">Nucleotide-binding</keyword>
<dbReference type="Proteomes" id="UP000240572">
    <property type="component" value="Unassembled WGS sequence"/>
</dbReference>
<keyword evidence="8" id="KW-0902">Two-component regulatory system</keyword>
<feature type="domain" description="Histidine kinase/HSP90-like ATPase" evidence="10">
    <location>
        <begin position="163"/>
        <end position="216"/>
    </location>
</feature>
<dbReference type="Gene3D" id="1.20.5.1930">
    <property type="match status" value="1"/>
</dbReference>
<dbReference type="RefSeq" id="WP_106523218.1">
    <property type="nucleotide sequence ID" value="NZ_PYGD01000004.1"/>
</dbReference>
<dbReference type="AlphaFoldDB" id="A0A2P8D4L9"/>
<dbReference type="PANTHER" id="PTHR24421:SF10">
    <property type="entry name" value="NITRATE_NITRITE SENSOR PROTEIN NARQ"/>
    <property type="match status" value="1"/>
</dbReference>
<evidence type="ECO:0000313" key="12">
    <source>
        <dbReference type="EMBL" id="PSK92155.1"/>
    </source>
</evidence>
<evidence type="ECO:0000256" key="2">
    <source>
        <dbReference type="ARBA" id="ARBA00012438"/>
    </source>
</evidence>
<dbReference type="Pfam" id="PF07730">
    <property type="entry name" value="HisKA_3"/>
    <property type="match status" value="1"/>
</dbReference>
<dbReference type="GO" id="GO:0016020">
    <property type="term" value="C:membrane"/>
    <property type="evidence" value="ECO:0007669"/>
    <property type="project" value="InterPro"/>
</dbReference>
<comment type="catalytic activity">
    <reaction evidence="1">
        <text>ATP + protein L-histidine = ADP + protein N-phospho-L-histidine.</text>
        <dbReference type="EC" id="2.7.13.3"/>
    </reaction>
</comment>
<keyword evidence="9" id="KW-0812">Transmembrane</keyword>
<keyword evidence="9" id="KW-0472">Membrane</keyword>
<dbReference type="OrthoDB" id="9760839at2"/>
<proteinExistence type="predicted"/>
<dbReference type="InterPro" id="IPR036890">
    <property type="entry name" value="HATPase_C_sf"/>
</dbReference>
<evidence type="ECO:0000256" key="4">
    <source>
        <dbReference type="ARBA" id="ARBA00022679"/>
    </source>
</evidence>
<dbReference type="InterPro" id="IPR003594">
    <property type="entry name" value="HATPase_dom"/>
</dbReference>
<accession>A0A2P8D4L9</accession>
<dbReference type="Gene3D" id="3.30.565.10">
    <property type="entry name" value="Histidine kinase-like ATPase, C-terminal domain"/>
    <property type="match status" value="1"/>
</dbReference>
<dbReference type="PANTHER" id="PTHR24421">
    <property type="entry name" value="NITRATE/NITRITE SENSOR PROTEIN NARX-RELATED"/>
    <property type="match status" value="1"/>
</dbReference>
<keyword evidence="9" id="KW-1133">Transmembrane helix</keyword>
<evidence type="ECO:0000256" key="1">
    <source>
        <dbReference type="ARBA" id="ARBA00000085"/>
    </source>
</evidence>
<organism evidence="12 13">
    <name type="scientific">Taibaiella chishuiensis</name>
    <dbReference type="NCBI Taxonomy" id="1434707"/>
    <lineage>
        <taxon>Bacteria</taxon>
        <taxon>Pseudomonadati</taxon>
        <taxon>Bacteroidota</taxon>
        <taxon>Chitinophagia</taxon>
        <taxon>Chitinophagales</taxon>
        <taxon>Chitinophagaceae</taxon>
        <taxon>Taibaiella</taxon>
    </lineage>
</organism>
<name>A0A2P8D4L9_9BACT</name>
<dbReference type="GO" id="GO:0000155">
    <property type="term" value="F:phosphorelay sensor kinase activity"/>
    <property type="evidence" value="ECO:0007669"/>
    <property type="project" value="InterPro"/>
</dbReference>
<sequence>MNTTSIVILGVSAMLLMAMGVIVFVVLYQRRVIQTQIQIEQLNHSKQQELLHASIQSEEEERMRIASELHDDVAPTLASIRLYLSTAAGRPDDNSLILQSKVLLDESLQKIRNIAHKLQPSTLYYLGLQVSLQSLADMINNSESVQASYTIAQDIPRLEEQTELSVYRVVQELTNNIIKHAHARSLTISSALQEQQLIVSIHHNGIGITQQLYEELIYKKGAIGLKNIMTRLKSIRAQICFEQLEANAFAIRLTVPFTLP</sequence>
<dbReference type="GO" id="GO:0005524">
    <property type="term" value="F:ATP binding"/>
    <property type="evidence" value="ECO:0007669"/>
    <property type="project" value="UniProtKB-KW"/>
</dbReference>
<evidence type="ECO:0000256" key="6">
    <source>
        <dbReference type="ARBA" id="ARBA00022777"/>
    </source>
</evidence>
<evidence type="ECO:0000313" key="13">
    <source>
        <dbReference type="Proteomes" id="UP000240572"/>
    </source>
</evidence>
<dbReference type="GO" id="GO:0046983">
    <property type="term" value="F:protein dimerization activity"/>
    <property type="evidence" value="ECO:0007669"/>
    <property type="project" value="InterPro"/>
</dbReference>
<evidence type="ECO:0000259" key="11">
    <source>
        <dbReference type="Pfam" id="PF07730"/>
    </source>
</evidence>
<evidence type="ECO:0000256" key="5">
    <source>
        <dbReference type="ARBA" id="ARBA00022741"/>
    </source>
</evidence>
<feature type="domain" description="Signal transduction histidine kinase subgroup 3 dimerisation and phosphoacceptor" evidence="11">
    <location>
        <begin position="61"/>
        <end position="123"/>
    </location>
</feature>
<dbReference type="SUPFAM" id="SSF55874">
    <property type="entry name" value="ATPase domain of HSP90 chaperone/DNA topoisomerase II/histidine kinase"/>
    <property type="match status" value="1"/>
</dbReference>
<dbReference type="Pfam" id="PF02518">
    <property type="entry name" value="HATPase_c"/>
    <property type="match status" value="1"/>
</dbReference>
<gene>
    <name evidence="12" type="ORF">B0I18_104253</name>
</gene>
<keyword evidence="3" id="KW-0597">Phosphoprotein</keyword>
<dbReference type="InterPro" id="IPR011712">
    <property type="entry name" value="Sig_transdc_His_kin_sub3_dim/P"/>
</dbReference>
<dbReference type="EMBL" id="PYGD01000004">
    <property type="protein sequence ID" value="PSK92155.1"/>
    <property type="molecule type" value="Genomic_DNA"/>
</dbReference>
<protein>
    <recommendedName>
        <fullName evidence="2">histidine kinase</fullName>
        <ecNumber evidence="2">2.7.13.3</ecNumber>
    </recommendedName>
</protein>
<keyword evidence="7" id="KW-0067">ATP-binding</keyword>
<evidence type="ECO:0000256" key="3">
    <source>
        <dbReference type="ARBA" id="ARBA00022553"/>
    </source>
</evidence>
<keyword evidence="6 12" id="KW-0418">Kinase</keyword>
<reference evidence="12 13" key="1">
    <citation type="submission" date="2018-03" db="EMBL/GenBank/DDBJ databases">
        <title>Genomic Encyclopedia of Type Strains, Phase III (KMG-III): the genomes of soil and plant-associated and newly described type strains.</title>
        <authorList>
            <person name="Whitman W."/>
        </authorList>
    </citation>
    <scope>NUCLEOTIDE SEQUENCE [LARGE SCALE GENOMIC DNA]</scope>
    <source>
        <strain evidence="12 13">CGMCC 1.12700</strain>
    </source>
</reference>
<comment type="caution">
    <text evidence="12">The sequence shown here is derived from an EMBL/GenBank/DDBJ whole genome shotgun (WGS) entry which is preliminary data.</text>
</comment>
<feature type="transmembrane region" description="Helical" evidence="9">
    <location>
        <begin position="6"/>
        <end position="28"/>
    </location>
</feature>
<evidence type="ECO:0000259" key="10">
    <source>
        <dbReference type="Pfam" id="PF02518"/>
    </source>
</evidence>
<keyword evidence="13" id="KW-1185">Reference proteome</keyword>
<keyword evidence="4" id="KW-0808">Transferase</keyword>
<evidence type="ECO:0000256" key="7">
    <source>
        <dbReference type="ARBA" id="ARBA00022840"/>
    </source>
</evidence>
<dbReference type="EC" id="2.7.13.3" evidence="2"/>